<evidence type="ECO:0000313" key="1">
    <source>
        <dbReference type="EMBL" id="CAD1475528.1"/>
    </source>
</evidence>
<name>A0A6V7H6K1_9HYME</name>
<comment type="caution">
    <text evidence="1">The sequence shown here is derived from an EMBL/GenBank/DDBJ whole genome shotgun (WGS) entry which is preliminary data.</text>
</comment>
<reference evidence="1" key="1">
    <citation type="submission" date="2020-07" db="EMBL/GenBank/DDBJ databases">
        <authorList>
            <person name="Nazaruddin N."/>
        </authorList>
    </citation>
    <scope>NUCLEOTIDE SEQUENCE</scope>
</reference>
<protein>
    <submittedName>
        <fullName evidence="1">Uncharacterized protein</fullName>
    </submittedName>
</protein>
<dbReference type="AlphaFoldDB" id="A0A6V7H6K1"/>
<feature type="non-terminal residue" evidence="1">
    <location>
        <position position="37"/>
    </location>
</feature>
<organism evidence="1 2">
    <name type="scientific">Heterotrigona itama</name>
    <dbReference type="NCBI Taxonomy" id="395501"/>
    <lineage>
        <taxon>Eukaryota</taxon>
        <taxon>Metazoa</taxon>
        <taxon>Ecdysozoa</taxon>
        <taxon>Arthropoda</taxon>
        <taxon>Hexapoda</taxon>
        <taxon>Insecta</taxon>
        <taxon>Pterygota</taxon>
        <taxon>Neoptera</taxon>
        <taxon>Endopterygota</taxon>
        <taxon>Hymenoptera</taxon>
        <taxon>Apocrita</taxon>
        <taxon>Aculeata</taxon>
        <taxon>Apoidea</taxon>
        <taxon>Anthophila</taxon>
        <taxon>Apidae</taxon>
        <taxon>Heterotrigona</taxon>
    </lineage>
</organism>
<dbReference type="Proteomes" id="UP000752696">
    <property type="component" value="Unassembled WGS sequence"/>
</dbReference>
<evidence type="ECO:0000313" key="2">
    <source>
        <dbReference type="Proteomes" id="UP000752696"/>
    </source>
</evidence>
<dbReference type="EMBL" id="CAJDYZ010008573">
    <property type="protein sequence ID" value="CAD1475528.1"/>
    <property type="molecule type" value="Genomic_DNA"/>
</dbReference>
<keyword evidence="2" id="KW-1185">Reference proteome</keyword>
<proteinExistence type="predicted"/>
<gene>
    <name evidence="1" type="ORF">MHI_LOCUS580420</name>
</gene>
<accession>A0A6V7H6K1</accession>
<sequence length="37" mass="4421">MKLVKVPWIRIIILVTFRETCNLRSELCANFEIMIII</sequence>